<feature type="compositionally biased region" description="Acidic residues" evidence="2">
    <location>
        <begin position="254"/>
        <end position="287"/>
    </location>
</feature>
<keyword evidence="1" id="KW-0175">Coiled coil</keyword>
<comment type="caution">
    <text evidence="3">The sequence shown here is derived from an EMBL/GenBank/DDBJ whole genome shotgun (WGS) entry which is preliminary data.</text>
</comment>
<dbReference type="Proteomes" id="UP000631114">
    <property type="component" value="Unassembled WGS sequence"/>
</dbReference>
<evidence type="ECO:0000256" key="2">
    <source>
        <dbReference type="SAM" id="MobiDB-lite"/>
    </source>
</evidence>
<proteinExistence type="predicted"/>
<dbReference type="AlphaFoldDB" id="A0A835M9C1"/>
<feature type="region of interest" description="Disordered" evidence="2">
    <location>
        <begin position="1"/>
        <end position="23"/>
    </location>
</feature>
<protein>
    <submittedName>
        <fullName evidence="3">Uncharacterized protein</fullName>
    </submittedName>
</protein>
<gene>
    <name evidence="3" type="ORF">IFM89_008053</name>
</gene>
<dbReference type="EMBL" id="JADFTS010000001">
    <property type="protein sequence ID" value="KAF9624115.1"/>
    <property type="molecule type" value="Genomic_DNA"/>
</dbReference>
<feature type="coiled-coil region" evidence="1">
    <location>
        <begin position="205"/>
        <end position="232"/>
    </location>
</feature>
<organism evidence="3 4">
    <name type="scientific">Coptis chinensis</name>
    <dbReference type="NCBI Taxonomy" id="261450"/>
    <lineage>
        <taxon>Eukaryota</taxon>
        <taxon>Viridiplantae</taxon>
        <taxon>Streptophyta</taxon>
        <taxon>Embryophyta</taxon>
        <taxon>Tracheophyta</taxon>
        <taxon>Spermatophyta</taxon>
        <taxon>Magnoliopsida</taxon>
        <taxon>Ranunculales</taxon>
        <taxon>Ranunculaceae</taxon>
        <taxon>Coptidoideae</taxon>
        <taxon>Coptis</taxon>
    </lineage>
</organism>
<keyword evidence="4" id="KW-1185">Reference proteome</keyword>
<dbReference type="OrthoDB" id="1935089at2759"/>
<feature type="region of interest" description="Disordered" evidence="2">
    <location>
        <begin position="247"/>
        <end position="287"/>
    </location>
</feature>
<reference evidence="3 4" key="1">
    <citation type="submission" date="2020-10" db="EMBL/GenBank/DDBJ databases">
        <title>The Coptis chinensis genome and diversification of protoberbering-type alkaloids.</title>
        <authorList>
            <person name="Wang B."/>
            <person name="Shu S."/>
            <person name="Song C."/>
            <person name="Liu Y."/>
        </authorList>
    </citation>
    <scope>NUCLEOTIDE SEQUENCE [LARGE SCALE GENOMIC DNA]</scope>
    <source>
        <strain evidence="3">HL-2020</strain>
        <tissue evidence="3">Leaf</tissue>
    </source>
</reference>
<evidence type="ECO:0000313" key="3">
    <source>
        <dbReference type="EMBL" id="KAF9624115.1"/>
    </source>
</evidence>
<evidence type="ECO:0000256" key="1">
    <source>
        <dbReference type="SAM" id="Coils"/>
    </source>
</evidence>
<name>A0A835M9C1_9MAGN</name>
<sequence length="287" mass="32953">MVLHMVVHQGTAHGDQENSNNTSLQQDAIKRNNAVRSTPPCSGGTQHVEISELHKDWGSTSNRWADMAEENLPLDKGDNTAKKRGYMPQWKLQKVSPPKTRLQPGGKSENKVEGLLEQEESFWRQKSKVKWDNDLDKSTKFFHALSDMNRNKSYISELRNTEGVILTDQKEIGDFMPWGGFKSAAAPESAQRRHKSMASIHQWLVLDYSNDEDKIEEELEEEKTNEEEECNDEWLRDPYCYYYVKDGNGSSTTCDDDEDDCEDGDAEDEDEDEDEDDDDNDNDEDDD</sequence>
<accession>A0A835M9C1</accession>
<evidence type="ECO:0000313" key="4">
    <source>
        <dbReference type="Proteomes" id="UP000631114"/>
    </source>
</evidence>